<dbReference type="PANTHER" id="PTHR12548:SF9">
    <property type="entry name" value="TRANSCRIPTION FACTOR DP"/>
    <property type="match status" value="1"/>
</dbReference>
<dbReference type="SUPFAM" id="SSF46785">
    <property type="entry name" value="Winged helix' DNA-binding domain"/>
    <property type="match status" value="1"/>
</dbReference>
<dbReference type="AlphaFoldDB" id="A0A8S1H3B6"/>
<feature type="region of interest" description="Disordered" evidence="8">
    <location>
        <begin position="80"/>
        <end position="99"/>
    </location>
</feature>
<keyword evidence="4 7" id="KW-0238">DNA-binding</keyword>
<comment type="similarity">
    <text evidence="2 7">Belongs to the E2F/DP family.</text>
</comment>
<feature type="region of interest" description="Disordered" evidence="8">
    <location>
        <begin position="450"/>
        <end position="469"/>
    </location>
</feature>
<feature type="compositionally biased region" description="Low complexity" evidence="8">
    <location>
        <begin position="399"/>
        <end position="408"/>
    </location>
</feature>
<keyword evidence="5 7" id="KW-0804">Transcription</keyword>
<dbReference type="InterPro" id="IPR037241">
    <property type="entry name" value="E2F-DP_heterodim"/>
</dbReference>
<dbReference type="Pfam" id="PF08781">
    <property type="entry name" value="DP"/>
    <property type="match status" value="1"/>
</dbReference>
<evidence type="ECO:0000313" key="11">
    <source>
        <dbReference type="EMBL" id="CAD6189842.1"/>
    </source>
</evidence>
<evidence type="ECO:0008006" key="13">
    <source>
        <dbReference type="Google" id="ProtNLM"/>
    </source>
</evidence>
<dbReference type="PANTHER" id="PTHR12548">
    <property type="entry name" value="TRANSCRIPTION FACTOR DP"/>
    <property type="match status" value="1"/>
</dbReference>
<protein>
    <recommendedName>
        <fullName evidence="13">Transcription factor Dp-1</fullName>
    </recommendedName>
</protein>
<organism evidence="11 12">
    <name type="scientific">Caenorhabditis auriculariae</name>
    <dbReference type="NCBI Taxonomy" id="2777116"/>
    <lineage>
        <taxon>Eukaryota</taxon>
        <taxon>Metazoa</taxon>
        <taxon>Ecdysozoa</taxon>
        <taxon>Nematoda</taxon>
        <taxon>Chromadorea</taxon>
        <taxon>Rhabditida</taxon>
        <taxon>Rhabditina</taxon>
        <taxon>Rhabditomorpha</taxon>
        <taxon>Rhabditoidea</taxon>
        <taxon>Rhabditidae</taxon>
        <taxon>Peloderinae</taxon>
        <taxon>Caenorhabditis</taxon>
    </lineage>
</organism>
<dbReference type="FunFam" id="1.10.10.10:FF:000047">
    <property type="entry name" value="Transcription factor"/>
    <property type="match status" value="1"/>
</dbReference>
<feature type="compositionally biased region" description="Polar residues" evidence="8">
    <location>
        <begin position="1"/>
        <end position="16"/>
    </location>
</feature>
<evidence type="ECO:0000256" key="7">
    <source>
        <dbReference type="RuleBase" id="RU003796"/>
    </source>
</evidence>
<evidence type="ECO:0000313" key="12">
    <source>
        <dbReference type="Proteomes" id="UP000835052"/>
    </source>
</evidence>
<evidence type="ECO:0000256" key="5">
    <source>
        <dbReference type="ARBA" id="ARBA00023163"/>
    </source>
</evidence>
<dbReference type="GO" id="GO:0000977">
    <property type="term" value="F:RNA polymerase II transcription regulatory region sequence-specific DNA binding"/>
    <property type="evidence" value="ECO:0007669"/>
    <property type="project" value="TreeGrafter"/>
</dbReference>
<dbReference type="GO" id="GO:0051726">
    <property type="term" value="P:regulation of cell cycle"/>
    <property type="evidence" value="ECO:0007669"/>
    <property type="project" value="InterPro"/>
</dbReference>
<feature type="region of interest" description="Disordered" evidence="8">
    <location>
        <begin position="333"/>
        <end position="411"/>
    </location>
</feature>
<dbReference type="GO" id="GO:0000981">
    <property type="term" value="F:DNA-binding transcription factor activity, RNA polymerase II-specific"/>
    <property type="evidence" value="ECO:0007669"/>
    <property type="project" value="TreeGrafter"/>
</dbReference>
<feature type="compositionally biased region" description="Basic and acidic residues" evidence="8">
    <location>
        <begin position="80"/>
        <end position="95"/>
    </location>
</feature>
<dbReference type="InterPro" id="IPR038168">
    <property type="entry name" value="TF_DP_C_sf"/>
</dbReference>
<sequence length="576" mass="66101">MTFWESSATNIRSNHSGPPPVKQAHYDTTMVQAAQNRQQMALQTAPRRVAQQHGTVVRPQAAFPFNPSVAVIHGSGRKFADKGERGEWQKKKTSEKPTGLRHFSTKVCEKVKQKGLTNYNEVADELVAEYFESNMVHHVDQKQEYEMKNIRRRVYDALNVLLAMNIIEKNKKDIRWVGLPASSAQEIKRLEEEKERRELRIREKLEVLQEMIVQLVSYKSLVNRNRQRETIEGRPDQNSLLYLPFIIVNTDRNATVECSVANDKSEYLFSFDQTFEIHDDVEVLKRLGMSCGLDTGVATEEQREEAKSYLPYLIRPYVDDIISNGGSNIEEIDEEPQQQQQQQQQEGEEEQIDDPMSGFVLPVERPGQRPVSQPIDPMYLASTSGAPQQQPSGAVRSLQPQQQQQQQPRVVYAQNPQSMRAPIRGPANPNPTNTACYFVNKQPIVVKSSGTPQRTVNGVNSSGTIQIHHNTNPRSRYYIKTPNNQQQQQVQRPVQQVQAPQTLPPHRQFALQQHQIQQQKQQQMRMSHLQQQRPKMASDFPESFEEVEGELMEEDFSLYDDDESVMMAANHSNLQY</sequence>
<accession>A0A8S1H3B6</accession>
<gene>
    <name evidence="11" type="ORF">CAUJ_LOCUS5761</name>
</gene>
<keyword evidence="6 7" id="KW-0539">Nucleus</keyword>
<dbReference type="GO" id="GO:0005667">
    <property type="term" value="C:transcription regulator complex"/>
    <property type="evidence" value="ECO:0007669"/>
    <property type="project" value="InterPro"/>
</dbReference>
<dbReference type="SUPFAM" id="SSF144074">
    <property type="entry name" value="E2F-DP heterodimerization region"/>
    <property type="match status" value="1"/>
</dbReference>
<dbReference type="InterPro" id="IPR003316">
    <property type="entry name" value="E2F_WHTH_DNA-bd_dom"/>
</dbReference>
<reference evidence="11" key="1">
    <citation type="submission" date="2020-10" db="EMBL/GenBank/DDBJ databases">
        <authorList>
            <person name="Kikuchi T."/>
        </authorList>
    </citation>
    <scope>NUCLEOTIDE SEQUENCE</scope>
    <source>
        <strain evidence="11">NKZ352</strain>
    </source>
</reference>
<dbReference type="Gene3D" id="1.10.10.10">
    <property type="entry name" value="Winged helix-like DNA-binding domain superfamily/Winged helix DNA-binding domain"/>
    <property type="match status" value="1"/>
</dbReference>
<evidence type="ECO:0000259" key="10">
    <source>
        <dbReference type="SMART" id="SM01372"/>
    </source>
</evidence>
<keyword evidence="3 7" id="KW-0805">Transcription regulation</keyword>
<dbReference type="GO" id="GO:0005634">
    <property type="term" value="C:nucleus"/>
    <property type="evidence" value="ECO:0007669"/>
    <property type="project" value="UniProtKB-SubCell"/>
</dbReference>
<dbReference type="SMART" id="SM01372">
    <property type="entry name" value="E2F_TDP"/>
    <property type="match status" value="1"/>
</dbReference>
<feature type="compositionally biased region" description="Polar residues" evidence="8">
    <location>
        <begin position="381"/>
        <end position="392"/>
    </location>
</feature>
<dbReference type="InterPro" id="IPR014889">
    <property type="entry name" value="Transc_factor_DP_C"/>
</dbReference>
<evidence type="ECO:0000259" key="9">
    <source>
        <dbReference type="SMART" id="SM01138"/>
    </source>
</evidence>
<comment type="caution">
    <text evidence="11">The sequence shown here is derived from an EMBL/GenBank/DDBJ whole genome shotgun (WGS) entry which is preliminary data.</text>
</comment>
<name>A0A8S1H3B6_9PELO</name>
<dbReference type="Gene3D" id="1.20.140.80">
    <property type="entry name" value="Transcription factor DP"/>
    <property type="match status" value="1"/>
</dbReference>
<comment type="subcellular location">
    <subcellularLocation>
        <location evidence="1 7">Nucleus</location>
    </subcellularLocation>
</comment>
<evidence type="ECO:0000256" key="1">
    <source>
        <dbReference type="ARBA" id="ARBA00004123"/>
    </source>
</evidence>
<dbReference type="Pfam" id="PF02319">
    <property type="entry name" value="WHD_E2F_TDP"/>
    <property type="match status" value="1"/>
</dbReference>
<evidence type="ECO:0000256" key="4">
    <source>
        <dbReference type="ARBA" id="ARBA00023125"/>
    </source>
</evidence>
<dbReference type="SMART" id="SM01138">
    <property type="entry name" value="DP"/>
    <property type="match status" value="1"/>
</dbReference>
<dbReference type="InterPro" id="IPR036390">
    <property type="entry name" value="WH_DNA-bd_sf"/>
</dbReference>
<dbReference type="InterPro" id="IPR036388">
    <property type="entry name" value="WH-like_DNA-bd_sf"/>
</dbReference>
<proteinExistence type="inferred from homology"/>
<keyword evidence="12" id="KW-1185">Reference proteome</keyword>
<feature type="domain" description="Transcription factor DP C-terminal" evidence="9">
    <location>
        <begin position="185"/>
        <end position="328"/>
    </location>
</feature>
<feature type="region of interest" description="Disordered" evidence="8">
    <location>
        <begin position="1"/>
        <end position="23"/>
    </location>
</feature>
<dbReference type="OrthoDB" id="552115at2759"/>
<evidence type="ECO:0000256" key="6">
    <source>
        <dbReference type="ARBA" id="ARBA00023242"/>
    </source>
</evidence>
<feature type="domain" description="E2F/DP family winged-helix DNA-binding" evidence="10">
    <location>
        <begin position="95"/>
        <end position="178"/>
    </location>
</feature>
<dbReference type="EMBL" id="CAJGYM010000012">
    <property type="protein sequence ID" value="CAD6189842.1"/>
    <property type="molecule type" value="Genomic_DNA"/>
</dbReference>
<evidence type="ECO:0000256" key="3">
    <source>
        <dbReference type="ARBA" id="ARBA00023015"/>
    </source>
</evidence>
<dbReference type="InterPro" id="IPR015648">
    <property type="entry name" value="Transcrpt_fac_DP"/>
</dbReference>
<evidence type="ECO:0000256" key="2">
    <source>
        <dbReference type="ARBA" id="ARBA00010940"/>
    </source>
</evidence>
<dbReference type="Proteomes" id="UP000835052">
    <property type="component" value="Unassembled WGS sequence"/>
</dbReference>
<dbReference type="CDD" id="cd14458">
    <property type="entry name" value="DP_DD"/>
    <property type="match status" value="1"/>
</dbReference>
<evidence type="ECO:0000256" key="8">
    <source>
        <dbReference type="SAM" id="MobiDB-lite"/>
    </source>
</evidence>